<accession>C8XGJ2</accession>
<dbReference type="PANTHER" id="PTHR36840:SF1">
    <property type="entry name" value="BLL5714 PROTEIN"/>
    <property type="match status" value="1"/>
</dbReference>
<feature type="transmembrane region" description="Helical" evidence="1">
    <location>
        <begin position="310"/>
        <end position="334"/>
    </location>
</feature>
<organism evidence="2 3">
    <name type="scientific">Nakamurella multipartita (strain ATCC 700099 / DSM 44233 / CIP 104796 / JCM 9543 / NBRC 105858 / Y-104)</name>
    <name type="common">Microsphaera multipartita</name>
    <dbReference type="NCBI Taxonomy" id="479431"/>
    <lineage>
        <taxon>Bacteria</taxon>
        <taxon>Bacillati</taxon>
        <taxon>Actinomycetota</taxon>
        <taxon>Actinomycetes</taxon>
        <taxon>Nakamurellales</taxon>
        <taxon>Nakamurellaceae</taxon>
        <taxon>Nakamurella</taxon>
    </lineage>
</organism>
<dbReference type="InParanoid" id="C8XGJ2"/>
<keyword evidence="1" id="KW-0812">Transmembrane</keyword>
<feature type="transmembrane region" description="Helical" evidence="1">
    <location>
        <begin position="242"/>
        <end position="261"/>
    </location>
</feature>
<dbReference type="Proteomes" id="UP000002218">
    <property type="component" value="Chromosome"/>
</dbReference>
<evidence type="ECO:0000313" key="2">
    <source>
        <dbReference type="EMBL" id="ACV78175.1"/>
    </source>
</evidence>
<dbReference type="HOGENOM" id="CLU_045667_0_0_11"/>
<feature type="transmembrane region" description="Helical" evidence="1">
    <location>
        <begin position="211"/>
        <end position="230"/>
    </location>
</feature>
<sequence>MSHPVIRRAWYVPMRARPAEESHRVSTPLELLFDLCFVVAVAQAAAGLDHGFIENHVGSAILAYLMTFFAIWWAWMNFTWFASAYDTDDVPYRLLVLVQIAGSLVIAAGVPRVFADNDFTVIVIGYVIMRLATVSQWLRAAAADPPRRRTATRYAVGVAAVQVFWVALLLVPSSWVLAGFAVGVLLELSVPIVAERPTPTTYHPHHIAERYGLFTVIVLGESVTAATLAFQSAMDRSGHSATIIGMAAAAVITMFCLWWVYFDHESVPEINAARAAFLWGYGHYLLFAAAAAVGAGLVVAVAYEEQETHGISYVVSAAATTVPVTIFLLVITALRAQPGRPRIIPVATSIAAAVVLADTFVPAPLYLTAGVLVALVAVLTAATRTRAGASPDAPPAADS</sequence>
<feature type="transmembrane region" description="Helical" evidence="1">
    <location>
        <begin position="281"/>
        <end position="303"/>
    </location>
</feature>
<feature type="transmembrane region" description="Helical" evidence="1">
    <location>
        <begin position="121"/>
        <end position="142"/>
    </location>
</feature>
<keyword evidence="1" id="KW-1133">Transmembrane helix</keyword>
<gene>
    <name evidence="2" type="ordered locus">Namu_1785</name>
</gene>
<evidence type="ECO:0000313" key="3">
    <source>
        <dbReference type="Proteomes" id="UP000002218"/>
    </source>
</evidence>
<reference evidence="3" key="1">
    <citation type="submission" date="2009-09" db="EMBL/GenBank/DDBJ databases">
        <title>The complete genome of Nakamurella multipartita DSM 44233.</title>
        <authorList>
            <consortium name="US DOE Joint Genome Institute (JGI-PGF)"/>
            <person name="Lucas S."/>
            <person name="Copeland A."/>
            <person name="Lapidus A."/>
            <person name="Glavina del Rio T."/>
            <person name="Dalin E."/>
            <person name="Tice H."/>
            <person name="Bruce D."/>
            <person name="Goodwin L."/>
            <person name="Pitluck S."/>
            <person name="Kyrpides N."/>
            <person name="Mavromatis K."/>
            <person name="Ivanova N."/>
            <person name="Ovchinnikova G."/>
            <person name="Sims D."/>
            <person name="Meincke L."/>
            <person name="Brettin T."/>
            <person name="Detter J.C."/>
            <person name="Han C."/>
            <person name="Larimer F."/>
            <person name="Land M."/>
            <person name="Hauser L."/>
            <person name="Markowitz V."/>
            <person name="Cheng J.-F."/>
            <person name="Hugenholtz P."/>
            <person name="Woyke T."/>
            <person name="Wu D."/>
            <person name="Klenk H.-P."/>
            <person name="Eisen J.A."/>
        </authorList>
    </citation>
    <scope>NUCLEOTIDE SEQUENCE [LARGE SCALE GENOMIC DNA]</scope>
    <source>
        <strain evidence="3">ATCC 700099 / DSM 44233 / CIP 104796 / JCM 9543 / NBRC 105858 / Y-104</strain>
    </source>
</reference>
<feature type="transmembrane region" description="Helical" evidence="1">
    <location>
        <begin position="60"/>
        <end position="82"/>
    </location>
</feature>
<dbReference type="RefSeq" id="WP_015747077.1">
    <property type="nucleotide sequence ID" value="NC_013235.1"/>
</dbReference>
<evidence type="ECO:0000256" key="1">
    <source>
        <dbReference type="SAM" id="Phobius"/>
    </source>
</evidence>
<dbReference type="PANTHER" id="PTHR36840">
    <property type="entry name" value="BLL5714 PROTEIN"/>
    <property type="match status" value="1"/>
</dbReference>
<dbReference type="InterPro" id="IPR010640">
    <property type="entry name" value="Low_temperature_requirement_A"/>
</dbReference>
<dbReference type="OrthoDB" id="7698234at2"/>
<feature type="transmembrane region" description="Helical" evidence="1">
    <location>
        <begin position="363"/>
        <end position="382"/>
    </location>
</feature>
<keyword evidence="1" id="KW-0472">Membrane</keyword>
<dbReference type="AlphaFoldDB" id="C8XGJ2"/>
<protein>
    <submittedName>
        <fullName evidence="2">Low temperature requirement A</fullName>
    </submittedName>
</protein>
<dbReference type="Pfam" id="PF06772">
    <property type="entry name" value="LtrA"/>
    <property type="match status" value="1"/>
</dbReference>
<proteinExistence type="predicted"/>
<name>C8XGJ2_NAKMY</name>
<keyword evidence="3" id="KW-1185">Reference proteome</keyword>
<dbReference type="KEGG" id="nml:Namu_1785"/>
<feature type="transmembrane region" description="Helical" evidence="1">
    <location>
        <begin position="94"/>
        <end position="115"/>
    </location>
</feature>
<reference evidence="2 3" key="2">
    <citation type="journal article" date="2010" name="Stand. Genomic Sci.">
        <title>Complete genome sequence of Nakamurella multipartita type strain (Y-104).</title>
        <authorList>
            <person name="Tice H."/>
            <person name="Mayilraj S."/>
            <person name="Sims D."/>
            <person name="Lapidus A."/>
            <person name="Nolan M."/>
            <person name="Lucas S."/>
            <person name="Glavina Del Rio T."/>
            <person name="Copeland A."/>
            <person name="Cheng J.F."/>
            <person name="Meincke L."/>
            <person name="Bruce D."/>
            <person name="Goodwin L."/>
            <person name="Pitluck S."/>
            <person name="Ivanova N."/>
            <person name="Mavromatis K."/>
            <person name="Ovchinnikova G."/>
            <person name="Pati A."/>
            <person name="Chen A."/>
            <person name="Palaniappan K."/>
            <person name="Land M."/>
            <person name="Hauser L."/>
            <person name="Chang Y.J."/>
            <person name="Jeffries C.D."/>
            <person name="Detter J.C."/>
            <person name="Brettin T."/>
            <person name="Rohde M."/>
            <person name="Goker M."/>
            <person name="Bristow J."/>
            <person name="Eisen J.A."/>
            <person name="Markowitz V."/>
            <person name="Hugenholtz P."/>
            <person name="Kyrpides N.C."/>
            <person name="Klenk H.P."/>
            <person name="Chen F."/>
        </authorList>
    </citation>
    <scope>NUCLEOTIDE SEQUENCE [LARGE SCALE GENOMIC DNA]</scope>
    <source>
        <strain evidence="3">ATCC 700099 / DSM 44233 / CIP 104796 / JCM 9543 / NBRC 105858 / Y-104</strain>
    </source>
</reference>
<feature type="transmembrane region" description="Helical" evidence="1">
    <location>
        <begin position="31"/>
        <end position="48"/>
    </location>
</feature>
<dbReference type="eggNOG" id="COG4292">
    <property type="taxonomic scope" value="Bacteria"/>
</dbReference>
<dbReference type="EMBL" id="CP001737">
    <property type="protein sequence ID" value="ACV78175.1"/>
    <property type="molecule type" value="Genomic_DNA"/>
</dbReference>
<feature type="transmembrane region" description="Helical" evidence="1">
    <location>
        <begin position="154"/>
        <end position="178"/>
    </location>
</feature>